<evidence type="ECO:0000313" key="2">
    <source>
        <dbReference type="EMBL" id="KAK5812495.1"/>
    </source>
</evidence>
<keyword evidence="3" id="KW-1185">Reference proteome</keyword>
<gene>
    <name evidence="2" type="ORF">PVK06_027926</name>
</gene>
<name>A0ABR0P1K6_GOSAR</name>
<dbReference type="Proteomes" id="UP001358586">
    <property type="component" value="Chromosome 8"/>
</dbReference>
<evidence type="ECO:0000256" key="1">
    <source>
        <dbReference type="SAM" id="MobiDB-lite"/>
    </source>
</evidence>
<feature type="compositionally biased region" description="Low complexity" evidence="1">
    <location>
        <begin position="30"/>
        <end position="47"/>
    </location>
</feature>
<feature type="region of interest" description="Disordered" evidence="1">
    <location>
        <begin position="1"/>
        <end position="47"/>
    </location>
</feature>
<dbReference type="EMBL" id="JARKNE010000008">
    <property type="protein sequence ID" value="KAK5812495.1"/>
    <property type="molecule type" value="Genomic_DNA"/>
</dbReference>
<comment type="caution">
    <text evidence="2">The sequence shown here is derived from an EMBL/GenBank/DDBJ whole genome shotgun (WGS) entry which is preliminary data.</text>
</comment>
<protein>
    <submittedName>
        <fullName evidence="2">Uncharacterized protein</fullName>
    </submittedName>
</protein>
<sequence length="67" mass="7178">MMPTGEWIKVGNPATDDDDDDSAFEHVPSPKHAPSLASSSHAAQPSSEVNNTLFNAIHSLSNNVRSF</sequence>
<accession>A0ABR0P1K6</accession>
<proteinExistence type="predicted"/>
<evidence type="ECO:0000313" key="3">
    <source>
        <dbReference type="Proteomes" id="UP001358586"/>
    </source>
</evidence>
<organism evidence="2 3">
    <name type="scientific">Gossypium arboreum</name>
    <name type="common">Tree cotton</name>
    <name type="synonym">Gossypium nanking</name>
    <dbReference type="NCBI Taxonomy" id="29729"/>
    <lineage>
        <taxon>Eukaryota</taxon>
        <taxon>Viridiplantae</taxon>
        <taxon>Streptophyta</taxon>
        <taxon>Embryophyta</taxon>
        <taxon>Tracheophyta</taxon>
        <taxon>Spermatophyta</taxon>
        <taxon>Magnoliopsida</taxon>
        <taxon>eudicotyledons</taxon>
        <taxon>Gunneridae</taxon>
        <taxon>Pentapetalae</taxon>
        <taxon>rosids</taxon>
        <taxon>malvids</taxon>
        <taxon>Malvales</taxon>
        <taxon>Malvaceae</taxon>
        <taxon>Malvoideae</taxon>
        <taxon>Gossypium</taxon>
    </lineage>
</organism>
<reference evidence="2 3" key="1">
    <citation type="submission" date="2023-03" db="EMBL/GenBank/DDBJ databases">
        <title>WGS of Gossypium arboreum.</title>
        <authorList>
            <person name="Yu D."/>
        </authorList>
    </citation>
    <scope>NUCLEOTIDE SEQUENCE [LARGE SCALE GENOMIC DNA]</scope>
    <source>
        <tissue evidence="2">Leaf</tissue>
    </source>
</reference>